<evidence type="ECO:0000313" key="2">
    <source>
        <dbReference type="EMBL" id="PBK90348.1"/>
    </source>
</evidence>
<feature type="compositionally biased region" description="Basic and acidic residues" evidence="1">
    <location>
        <begin position="95"/>
        <end position="107"/>
    </location>
</feature>
<feature type="region of interest" description="Disordered" evidence="1">
    <location>
        <begin position="148"/>
        <end position="172"/>
    </location>
</feature>
<name>A0A2H3DHL0_ARMGA</name>
<dbReference type="AlphaFoldDB" id="A0A2H3DHL0"/>
<dbReference type="OrthoDB" id="3048196at2759"/>
<keyword evidence="3" id="KW-1185">Reference proteome</keyword>
<dbReference type="InParanoid" id="A0A2H3DHL0"/>
<feature type="region of interest" description="Disordered" evidence="1">
    <location>
        <begin position="93"/>
        <end position="116"/>
    </location>
</feature>
<evidence type="ECO:0000256" key="1">
    <source>
        <dbReference type="SAM" id="MobiDB-lite"/>
    </source>
</evidence>
<feature type="compositionally biased region" description="Basic and acidic residues" evidence="1">
    <location>
        <begin position="158"/>
        <end position="169"/>
    </location>
</feature>
<evidence type="ECO:0000313" key="3">
    <source>
        <dbReference type="Proteomes" id="UP000217790"/>
    </source>
</evidence>
<dbReference type="Proteomes" id="UP000217790">
    <property type="component" value="Unassembled WGS sequence"/>
</dbReference>
<organism evidence="2 3">
    <name type="scientific">Armillaria gallica</name>
    <name type="common">Bulbous honey fungus</name>
    <name type="synonym">Armillaria bulbosa</name>
    <dbReference type="NCBI Taxonomy" id="47427"/>
    <lineage>
        <taxon>Eukaryota</taxon>
        <taxon>Fungi</taxon>
        <taxon>Dikarya</taxon>
        <taxon>Basidiomycota</taxon>
        <taxon>Agaricomycotina</taxon>
        <taxon>Agaricomycetes</taxon>
        <taxon>Agaricomycetidae</taxon>
        <taxon>Agaricales</taxon>
        <taxon>Marasmiineae</taxon>
        <taxon>Physalacriaceae</taxon>
        <taxon>Armillaria</taxon>
    </lineage>
</organism>
<reference evidence="3" key="1">
    <citation type="journal article" date="2017" name="Nat. Ecol. Evol.">
        <title>Genome expansion and lineage-specific genetic innovations in the forest pathogenic fungi Armillaria.</title>
        <authorList>
            <person name="Sipos G."/>
            <person name="Prasanna A.N."/>
            <person name="Walter M.C."/>
            <person name="O'Connor E."/>
            <person name="Balint B."/>
            <person name="Krizsan K."/>
            <person name="Kiss B."/>
            <person name="Hess J."/>
            <person name="Varga T."/>
            <person name="Slot J."/>
            <person name="Riley R."/>
            <person name="Boka B."/>
            <person name="Rigling D."/>
            <person name="Barry K."/>
            <person name="Lee J."/>
            <person name="Mihaltcheva S."/>
            <person name="LaButti K."/>
            <person name="Lipzen A."/>
            <person name="Waldron R."/>
            <person name="Moloney N.M."/>
            <person name="Sperisen C."/>
            <person name="Kredics L."/>
            <person name="Vagvoelgyi C."/>
            <person name="Patrignani A."/>
            <person name="Fitzpatrick D."/>
            <person name="Nagy I."/>
            <person name="Doyle S."/>
            <person name="Anderson J.B."/>
            <person name="Grigoriev I.V."/>
            <person name="Gueldener U."/>
            <person name="Muensterkoetter M."/>
            <person name="Nagy L.G."/>
        </authorList>
    </citation>
    <scope>NUCLEOTIDE SEQUENCE [LARGE SCALE GENOMIC DNA]</scope>
    <source>
        <strain evidence="3">Ar21-2</strain>
    </source>
</reference>
<gene>
    <name evidence="2" type="ORF">ARMGADRAFT_1032397</name>
</gene>
<accession>A0A2H3DHL0</accession>
<protein>
    <submittedName>
        <fullName evidence="2">Uncharacterized protein</fullName>
    </submittedName>
</protein>
<proteinExistence type="predicted"/>
<sequence>MYDYKAGNHWDGTLHNKDEYQILNITHGQETGSVEYGRGYQINPPVTEKPWSSAQGGRIARQDGRSLNLRECLSQISRPRIWVIWMRRSAQGGTKLEKADGSREKASANKRGPSEGMMKLSAAASKIMRITQHLSIIEHRTWLLADQRSSGSDVKPPVGEERSDVKHAQTLDPPVDTHIPVYNRRICFSDCGVTRERANRPNADSLGLVSKIYFQIEMTVDLEGCGPREFCVRPLHAWSSDS</sequence>
<dbReference type="EMBL" id="KZ293665">
    <property type="protein sequence ID" value="PBK90348.1"/>
    <property type="molecule type" value="Genomic_DNA"/>
</dbReference>